<comment type="pathway">
    <text evidence="1">Carotenoid biosynthesis; phytoene biosynthesis.</text>
</comment>
<dbReference type="UniPathway" id="UPA00799"/>
<sequence>MPTSPQASGIASLGSDWTLTAAYERCRLLHAHHGRTYYLATMLLPRWKRRHIHALYALTRYADELVDDVTVSADAAQRRRVLTSFAADFAAALAGEPCHHPILTAVVHTIHAFGIPRADFDSFFASMAMDTERDGYDTYDDLLSYMEGSAAVIGTMTLPVLEAADPAAAREPARQLGFAFQLTNFIRDVGEDLGRGRVYLPREDLRAHGLTAADLAARRHPAAVAELLRFEIARAREHYRLAEPGIAMLAASSRPCVRTAFRLYGDILGRVEAAGYDILDRRVSVPLPRRLTVAAGAALAGRAAVRSELAGARATPAINPMAGTP</sequence>
<dbReference type="PROSITE" id="PS01045">
    <property type="entry name" value="SQUALEN_PHYTOEN_SYN_2"/>
    <property type="match status" value="1"/>
</dbReference>
<dbReference type="Gene3D" id="1.10.600.10">
    <property type="entry name" value="Farnesyl Diphosphate Synthase"/>
    <property type="match status" value="1"/>
</dbReference>
<proteinExistence type="predicted"/>
<comment type="caution">
    <text evidence="3">The sequence shown here is derived from an EMBL/GenBank/DDBJ whole genome shotgun (WGS) entry which is preliminary data.</text>
</comment>
<dbReference type="SFLD" id="SFLDG01212">
    <property type="entry name" value="Phytoene_synthase_like"/>
    <property type="match status" value="1"/>
</dbReference>
<dbReference type="EC" id="2.5.1.32" evidence="3"/>
<dbReference type="InterPro" id="IPR044843">
    <property type="entry name" value="Trans_IPPS_bact-type"/>
</dbReference>
<evidence type="ECO:0000256" key="2">
    <source>
        <dbReference type="ARBA" id="ARBA00022679"/>
    </source>
</evidence>
<dbReference type="SFLD" id="SFLDS00005">
    <property type="entry name" value="Isoprenoid_Synthase_Type_I"/>
    <property type="match status" value="1"/>
</dbReference>
<dbReference type="RefSeq" id="WP_184834883.1">
    <property type="nucleotide sequence ID" value="NZ_JACHMN010000002.1"/>
</dbReference>
<accession>A0A841BPQ6</accession>
<evidence type="ECO:0000313" key="4">
    <source>
        <dbReference type="Proteomes" id="UP000587527"/>
    </source>
</evidence>
<dbReference type="Proteomes" id="UP000587527">
    <property type="component" value="Unassembled WGS sequence"/>
</dbReference>
<dbReference type="AlphaFoldDB" id="A0A841BPQ6"/>
<dbReference type="GO" id="GO:0051996">
    <property type="term" value="F:squalene synthase [NAD(P)H] activity"/>
    <property type="evidence" value="ECO:0007669"/>
    <property type="project" value="InterPro"/>
</dbReference>
<dbReference type="SUPFAM" id="SSF48576">
    <property type="entry name" value="Terpenoid synthases"/>
    <property type="match status" value="1"/>
</dbReference>
<dbReference type="InterPro" id="IPR019845">
    <property type="entry name" value="Squalene/phytoene_synthase_CS"/>
</dbReference>
<organism evidence="3 4">
    <name type="scientific">Allocatelliglobosispora scoriae</name>
    <dbReference type="NCBI Taxonomy" id="643052"/>
    <lineage>
        <taxon>Bacteria</taxon>
        <taxon>Bacillati</taxon>
        <taxon>Actinomycetota</taxon>
        <taxon>Actinomycetes</taxon>
        <taxon>Micromonosporales</taxon>
        <taxon>Micromonosporaceae</taxon>
        <taxon>Allocatelliglobosispora</taxon>
    </lineage>
</organism>
<dbReference type="GO" id="GO:0016117">
    <property type="term" value="P:carotenoid biosynthetic process"/>
    <property type="evidence" value="ECO:0007669"/>
    <property type="project" value="UniProtKB-ARBA"/>
</dbReference>
<protein>
    <submittedName>
        <fullName evidence="3">Phytoene synthase</fullName>
        <ecNumber evidence="3">2.5.1.32</ecNumber>
    </submittedName>
</protein>
<evidence type="ECO:0000256" key="1">
    <source>
        <dbReference type="ARBA" id="ARBA00004684"/>
    </source>
</evidence>
<gene>
    <name evidence="3" type="ORF">F4553_002111</name>
</gene>
<keyword evidence="4" id="KW-1185">Reference proteome</keyword>
<keyword evidence="2 3" id="KW-0808">Transferase</keyword>
<dbReference type="PANTHER" id="PTHR31480">
    <property type="entry name" value="BIFUNCTIONAL LYCOPENE CYCLASE/PHYTOENE SYNTHASE"/>
    <property type="match status" value="1"/>
</dbReference>
<dbReference type="GO" id="GO:0004311">
    <property type="term" value="F:geranylgeranyl diphosphate synthase activity"/>
    <property type="evidence" value="ECO:0007669"/>
    <property type="project" value="InterPro"/>
</dbReference>
<name>A0A841BPQ6_9ACTN</name>
<evidence type="ECO:0000313" key="3">
    <source>
        <dbReference type="EMBL" id="MBB5868732.1"/>
    </source>
</evidence>
<dbReference type="InterPro" id="IPR033904">
    <property type="entry name" value="Trans_IPPS_HH"/>
</dbReference>
<dbReference type="EMBL" id="JACHMN010000002">
    <property type="protein sequence ID" value="MBB5868732.1"/>
    <property type="molecule type" value="Genomic_DNA"/>
</dbReference>
<dbReference type="SFLD" id="SFLDG01018">
    <property type="entry name" value="Squalene/Phytoene_Synthase_Lik"/>
    <property type="match status" value="1"/>
</dbReference>
<dbReference type="InterPro" id="IPR002060">
    <property type="entry name" value="Squ/phyt_synthse"/>
</dbReference>
<dbReference type="CDD" id="cd00683">
    <property type="entry name" value="Trans_IPPS_HH"/>
    <property type="match status" value="1"/>
</dbReference>
<dbReference type="Pfam" id="PF00494">
    <property type="entry name" value="SQS_PSY"/>
    <property type="match status" value="1"/>
</dbReference>
<reference evidence="3 4" key="1">
    <citation type="submission" date="2020-08" db="EMBL/GenBank/DDBJ databases">
        <title>Sequencing the genomes of 1000 actinobacteria strains.</title>
        <authorList>
            <person name="Klenk H.-P."/>
        </authorList>
    </citation>
    <scope>NUCLEOTIDE SEQUENCE [LARGE SCALE GENOMIC DNA]</scope>
    <source>
        <strain evidence="3 4">DSM 45362</strain>
    </source>
</reference>
<dbReference type="InterPro" id="IPR008949">
    <property type="entry name" value="Isoprenoid_synthase_dom_sf"/>
</dbReference>